<dbReference type="RefSeq" id="XP_024572577.1">
    <property type="nucleotide sequence ID" value="XM_024717268.1"/>
</dbReference>
<keyword evidence="3" id="KW-1185">Reference proteome</keyword>
<organism evidence="2 3">
    <name type="scientific">Plasmopara halstedii</name>
    <name type="common">Downy mildew of sunflower</name>
    <dbReference type="NCBI Taxonomy" id="4781"/>
    <lineage>
        <taxon>Eukaryota</taxon>
        <taxon>Sar</taxon>
        <taxon>Stramenopiles</taxon>
        <taxon>Oomycota</taxon>
        <taxon>Peronosporomycetes</taxon>
        <taxon>Peronosporales</taxon>
        <taxon>Peronosporaceae</taxon>
        <taxon>Plasmopara</taxon>
    </lineage>
</organism>
<feature type="region of interest" description="Disordered" evidence="1">
    <location>
        <begin position="15"/>
        <end position="50"/>
    </location>
</feature>
<dbReference type="GeneID" id="36395584"/>
<dbReference type="Proteomes" id="UP000054928">
    <property type="component" value="Unassembled WGS sequence"/>
</dbReference>
<evidence type="ECO:0000256" key="1">
    <source>
        <dbReference type="SAM" id="MobiDB-lite"/>
    </source>
</evidence>
<accession>A0A0P1A701</accession>
<dbReference type="EMBL" id="CCYD01000112">
    <property type="protein sequence ID" value="CEG36208.1"/>
    <property type="molecule type" value="Genomic_DNA"/>
</dbReference>
<name>A0A0P1A701_PLAHL</name>
<reference evidence="3" key="1">
    <citation type="submission" date="2014-09" db="EMBL/GenBank/DDBJ databases">
        <authorList>
            <person name="Sharma Rahul"/>
            <person name="Thines Marco"/>
        </authorList>
    </citation>
    <scope>NUCLEOTIDE SEQUENCE [LARGE SCALE GENOMIC DNA]</scope>
</reference>
<evidence type="ECO:0000313" key="3">
    <source>
        <dbReference type="Proteomes" id="UP000054928"/>
    </source>
</evidence>
<protein>
    <submittedName>
        <fullName evidence="2">Uncharacterized protein</fullName>
    </submittedName>
</protein>
<dbReference type="AlphaFoldDB" id="A0A0P1A701"/>
<evidence type="ECO:0000313" key="2">
    <source>
        <dbReference type="EMBL" id="CEG36208.1"/>
    </source>
</evidence>
<sequence length="50" mass="5407">MSSVIQASSVPQKALIMSTGFTQNKSLGKEGKEPIPQEQESEPFHFQGTA</sequence>
<proteinExistence type="predicted"/>